<feature type="transmembrane region" description="Helical" evidence="7">
    <location>
        <begin position="328"/>
        <end position="354"/>
    </location>
</feature>
<gene>
    <name evidence="10" type="ORF">OW763_10955</name>
</gene>
<accession>A0ABT4D0T9</accession>
<comment type="similarity">
    <text evidence="6">Belongs to the ABC-4 integral membrane protein family.</text>
</comment>
<dbReference type="RefSeq" id="WP_268041183.1">
    <property type="nucleotide sequence ID" value="NZ_JAPQER010000004.1"/>
</dbReference>
<dbReference type="PANTHER" id="PTHR30572:SF4">
    <property type="entry name" value="ABC TRANSPORTER PERMEASE YTRF"/>
    <property type="match status" value="1"/>
</dbReference>
<keyword evidence="2" id="KW-1003">Cell membrane</keyword>
<evidence type="ECO:0000256" key="6">
    <source>
        <dbReference type="ARBA" id="ARBA00038076"/>
    </source>
</evidence>
<organism evidence="10 11">
    <name type="scientific">Clostridium aestuarii</name>
    <dbReference type="NCBI Taxonomy" id="338193"/>
    <lineage>
        <taxon>Bacteria</taxon>
        <taxon>Bacillati</taxon>
        <taxon>Bacillota</taxon>
        <taxon>Clostridia</taxon>
        <taxon>Eubacteriales</taxon>
        <taxon>Clostridiaceae</taxon>
        <taxon>Clostridium</taxon>
    </lineage>
</organism>
<evidence type="ECO:0000313" key="11">
    <source>
        <dbReference type="Proteomes" id="UP001078443"/>
    </source>
</evidence>
<evidence type="ECO:0000256" key="1">
    <source>
        <dbReference type="ARBA" id="ARBA00004651"/>
    </source>
</evidence>
<keyword evidence="11" id="KW-1185">Reference proteome</keyword>
<evidence type="ECO:0000256" key="5">
    <source>
        <dbReference type="ARBA" id="ARBA00023136"/>
    </source>
</evidence>
<feature type="domain" description="MacB-like periplasmic core" evidence="9">
    <location>
        <begin position="21"/>
        <end position="158"/>
    </location>
</feature>
<evidence type="ECO:0000256" key="4">
    <source>
        <dbReference type="ARBA" id="ARBA00022989"/>
    </source>
</evidence>
<dbReference type="EMBL" id="JAPQER010000004">
    <property type="protein sequence ID" value="MCY6484860.1"/>
    <property type="molecule type" value="Genomic_DNA"/>
</dbReference>
<dbReference type="Pfam" id="PF02687">
    <property type="entry name" value="FtsX"/>
    <property type="match status" value="1"/>
</dbReference>
<feature type="domain" description="ABC3 transporter permease C-terminal" evidence="8">
    <location>
        <begin position="333"/>
        <end position="455"/>
    </location>
</feature>
<sequence>MNRVDIFKMAFKNLFRRKLRTFLTTLGIIIGTISIVVTISLGMAMKKSFEDQMKNMGSMNIITVNPGYDQRKMVMARRNDEEPTITQEQLEKIIKVKGVDAVTPIREERIKLVSGKYIASVQVKAVWPEFVKELGANVEKGRLLQKGDTSSMVLGSDIPYQFRDKNAKEDKMANQYRMMDREGKRPDPKVDVMKDKISLTFDMDYGVKRRNVNGSSKPKKKKVRPQDITCVGLLKQGNWQTRRAVYISMDYLEKIKGSYLRKVETSEERKERLKKERKGKGYQEVLVKVSDVKKIKGITEEIRGLGCDAWSDMQWIEQAEKEMNVIQMILGGIGAISLLVAAIGITNTMVMAIYERRKEIGVMKVIGSSIGDIKKLFLIESSLIGLLGGIFGSTASILLSKLINHIGRTTVLKNAPPEQMLSYIPLWLMGAALGFTALIGLLSGYLPARKAMKLSALEAIKTE</sequence>
<evidence type="ECO:0000256" key="7">
    <source>
        <dbReference type="SAM" id="Phobius"/>
    </source>
</evidence>
<keyword evidence="5 7" id="KW-0472">Membrane</keyword>
<evidence type="ECO:0000259" key="9">
    <source>
        <dbReference type="Pfam" id="PF12704"/>
    </source>
</evidence>
<keyword evidence="4 7" id="KW-1133">Transmembrane helix</keyword>
<feature type="transmembrane region" description="Helical" evidence="7">
    <location>
        <begin position="423"/>
        <end position="446"/>
    </location>
</feature>
<proteinExistence type="inferred from homology"/>
<dbReference type="PANTHER" id="PTHR30572">
    <property type="entry name" value="MEMBRANE COMPONENT OF TRANSPORTER-RELATED"/>
    <property type="match status" value="1"/>
</dbReference>
<dbReference type="Pfam" id="PF12704">
    <property type="entry name" value="MacB_PCD"/>
    <property type="match status" value="1"/>
</dbReference>
<protein>
    <submittedName>
        <fullName evidence="10">ABC transporter permease</fullName>
    </submittedName>
</protein>
<comment type="subcellular location">
    <subcellularLocation>
        <location evidence="1">Cell membrane</location>
        <topology evidence="1">Multi-pass membrane protein</topology>
    </subcellularLocation>
</comment>
<dbReference type="InterPro" id="IPR050250">
    <property type="entry name" value="Macrolide_Exporter_MacB"/>
</dbReference>
<evidence type="ECO:0000259" key="8">
    <source>
        <dbReference type="Pfam" id="PF02687"/>
    </source>
</evidence>
<name>A0ABT4D0T9_9CLOT</name>
<evidence type="ECO:0000256" key="3">
    <source>
        <dbReference type="ARBA" id="ARBA00022692"/>
    </source>
</evidence>
<dbReference type="InterPro" id="IPR003838">
    <property type="entry name" value="ABC3_permease_C"/>
</dbReference>
<evidence type="ECO:0000313" key="10">
    <source>
        <dbReference type="EMBL" id="MCY6484860.1"/>
    </source>
</evidence>
<feature type="transmembrane region" description="Helical" evidence="7">
    <location>
        <begin position="383"/>
        <end position="403"/>
    </location>
</feature>
<keyword evidence="3 7" id="KW-0812">Transmembrane</keyword>
<feature type="transmembrane region" description="Helical" evidence="7">
    <location>
        <begin position="21"/>
        <end position="45"/>
    </location>
</feature>
<comment type="caution">
    <text evidence="10">The sequence shown here is derived from an EMBL/GenBank/DDBJ whole genome shotgun (WGS) entry which is preliminary data.</text>
</comment>
<reference evidence="10" key="1">
    <citation type="submission" date="2022-12" db="EMBL/GenBank/DDBJ databases">
        <authorList>
            <person name="Wang J."/>
        </authorList>
    </citation>
    <scope>NUCLEOTIDE SEQUENCE</scope>
    <source>
        <strain evidence="10">HY-45-18</strain>
    </source>
</reference>
<dbReference type="Proteomes" id="UP001078443">
    <property type="component" value="Unassembled WGS sequence"/>
</dbReference>
<evidence type="ECO:0000256" key="2">
    <source>
        <dbReference type="ARBA" id="ARBA00022475"/>
    </source>
</evidence>
<dbReference type="InterPro" id="IPR025857">
    <property type="entry name" value="MacB_PCD"/>
</dbReference>